<proteinExistence type="predicted"/>
<protein>
    <submittedName>
        <fullName evidence="2">Unannotated protein</fullName>
    </submittedName>
</protein>
<dbReference type="AlphaFoldDB" id="A0A6J7IT31"/>
<accession>A0A6J7IT31</accession>
<sequence>MHGKEIGLIAVADARVEHRDGVGFPGQTQVAFVGDDDSVALSCPIHDLAKVVDTEHLAGRIGRRVDEDQRGAFGAETIQSVCTKNSCTGEQRTHFVCGIRQFGDDDKIIGTQTQQTRQPGDHFLGADGRKHRVGRDTGDRVATFERRHRGLPQRGGTDGRRVTGLVGHRVQRDPNHLGDRVDGRADRQIHDAVRVRRRLLLGSGQRVPRKVGQRRCHRSACQGVSSRPWEAEP</sequence>
<feature type="region of interest" description="Disordered" evidence="1">
    <location>
        <begin position="113"/>
        <end position="136"/>
    </location>
</feature>
<name>A0A6J7IT31_9ZZZZ</name>
<reference evidence="2" key="1">
    <citation type="submission" date="2020-05" db="EMBL/GenBank/DDBJ databases">
        <authorList>
            <person name="Chiriac C."/>
            <person name="Salcher M."/>
            <person name="Ghai R."/>
            <person name="Kavagutti S V."/>
        </authorList>
    </citation>
    <scope>NUCLEOTIDE SEQUENCE</scope>
</reference>
<evidence type="ECO:0000313" key="2">
    <source>
        <dbReference type="EMBL" id="CAB4933985.1"/>
    </source>
</evidence>
<feature type="region of interest" description="Disordered" evidence="1">
    <location>
        <begin position="211"/>
        <end position="233"/>
    </location>
</feature>
<dbReference type="EMBL" id="CAFBLX010000514">
    <property type="protein sequence ID" value="CAB4933985.1"/>
    <property type="molecule type" value="Genomic_DNA"/>
</dbReference>
<gene>
    <name evidence="2" type="ORF">UFOPK3472_04253</name>
</gene>
<evidence type="ECO:0000256" key="1">
    <source>
        <dbReference type="SAM" id="MobiDB-lite"/>
    </source>
</evidence>
<organism evidence="2">
    <name type="scientific">freshwater metagenome</name>
    <dbReference type="NCBI Taxonomy" id="449393"/>
    <lineage>
        <taxon>unclassified sequences</taxon>
        <taxon>metagenomes</taxon>
        <taxon>ecological metagenomes</taxon>
    </lineage>
</organism>